<keyword evidence="3" id="KW-0391">Immunity</keyword>
<name>A0AAV2SDQ8_MEGNR</name>
<evidence type="ECO:0000256" key="1">
    <source>
        <dbReference type="ARBA" id="ARBA00008501"/>
    </source>
</evidence>
<dbReference type="PROSITE" id="PS51019">
    <property type="entry name" value="REELIN"/>
    <property type="match status" value="1"/>
</dbReference>
<dbReference type="AlphaFoldDB" id="A0AAV2SDQ8"/>
<dbReference type="FunFam" id="2.60.40.4060:FF:000003">
    <property type="entry name" value="Ferric chelate reductase 1"/>
    <property type="match status" value="1"/>
</dbReference>
<evidence type="ECO:0000256" key="5">
    <source>
        <dbReference type="SAM" id="SignalP"/>
    </source>
</evidence>
<dbReference type="GO" id="GO:0002376">
    <property type="term" value="P:immune system process"/>
    <property type="evidence" value="ECO:0007669"/>
    <property type="project" value="UniProtKB-KW"/>
</dbReference>
<organism evidence="7 8">
    <name type="scientific">Meganyctiphanes norvegica</name>
    <name type="common">Northern krill</name>
    <name type="synonym">Thysanopoda norvegica</name>
    <dbReference type="NCBI Taxonomy" id="48144"/>
    <lineage>
        <taxon>Eukaryota</taxon>
        <taxon>Metazoa</taxon>
        <taxon>Ecdysozoa</taxon>
        <taxon>Arthropoda</taxon>
        <taxon>Crustacea</taxon>
        <taxon>Multicrustacea</taxon>
        <taxon>Malacostraca</taxon>
        <taxon>Eumalacostraca</taxon>
        <taxon>Eucarida</taxon>
        <taxon>Euphausiacea</taxon>
        <taxon>Euphausiidae</taxon>
        <taxon>Meganyctiphanes</taxon>
    </lineage>
</organism>
<dbReference type="InterPro" id="IPR051237">
    <property type="entry name" value="Ferric-chelate_Red/DefProt"/>
</dbReference>
<comment type="similarity">
    <text evidence="1">Belongs to the insect defense protein family.</text>
</comment>
<evidence type="ECO:0000313" key="8">
    <source>
        <dbReference type="Proteomes" id="UP001497623"/>
    </source>
</evidence>
<feature type="domain" description="Reelin" evidence="6">
    <location>
        <begin position="10"/>
        <end position="158"/>
    </location>
</feature>
<dbReference type="Pfam" id="PF02014">
    <property type="entry name" value="Reeler"/>
    <property type="match status" value="1"/>
</dbReference>
<evidence type="ECO:0000259" key="6">
    <source>
        <dbReference type="PROSITE" id="PS51019"/>
    </source>
</evidence>
<dbReference type="GO" id="GO:0042832">
    <property type="term" value="P:defense response to protozoan"/>
    <property type="evidence" value="ECO:0007669"/>
    <property type="project" value="UniProtKB-ARBA"/>
</dbReference>
<protein>
    <recommendedName>
        <fullName evidence="6">Reelin domain-containing protein</fullName>
    </recommendedName>
</protein>
<keyword evidence="2" id="KW-0929">Antimicrobial</keyword>
<dbReference type="CDD" id="cd08544">
    <property type="entry name" value="Reeler"/>
    <property type="match status" value="1"/>
</dbReference>
<feature type="non-terminal residue" evidence="7">
    <location>
        <position position="158"/>
    </location>
</feature>
<feature type="chain" id="PRO_5043875674" description="Reelin domain-containing protein" evidence="5">
    <location>
        <begin position="20"/>
        <end position="158"/>
    </location>
</feature>
<evidence type="ECO:0000256" key="3">
    <source>
        <dbReference type="ARBA" id="ARBA00022859"/>
    </source>
</evidence>
<evidence type="ECO:0000313" key="7">
    <source>
        <dbReference type="EMBL" id="CAL4178434.1"/>
    </source>
</evidence>
<keyword evidence="5" id="KW-0732">Signal</keyword>
<dbReference type="InterPro" id="IPR042307">
    <property type="entry name" value="Reeler_sf"/>
</dbReference>
<dbReference type="GO" id="GO:0042742">
    <property type="term" value="P:defense response to bacterium"/>
    <property type="evidence" value="ECO:0007669"/>
    <property type="project" value="UniProtKB-KW"/>
</dbReference>
<reference evidence="7 8" key="1">
    <citation type="submission" date="2024-05" db="EMBL/GenBank/DDBJ databases">
        <authorList>
            <person name="Wallberg A."/>
        </authorList>
    </citation>
    <scope>NUCLEOTIDE SEQUENCE [LARGE SCALE GENOMIC DNA]</scope>
</reference>
<keyword evidence="4" id="KW-0044">Antibiotic</keyword>
<dbReference type="GO" id="GO:0016020">
    <property type="term" value="C:membrane"/>
    <property type="evidence" value="ECO:0007669"/>
    <property type="project" value="TreeGrafter"/>
</dbReference>
<comment type="caution">
    <text evidence="7">The sequence shown here is derived from an EMBL/GenBank/DDBJ whole genome shotgun (WGS) entry which is preliminary data.</text>
</comment>
<evidence type="ECO:0000256" key="2">
    <source>
        <dbReference type="ARBA" id="ARBA00022529"/>
    </source>
</evidence>
<keyword evidence="8" id="KW-1185">Reference proteome</keyword>
<dbReference type="PANTHER" id="PTHR45828">
    <property type="entry name" value="CYTOCHROME B561/FERRIC REDUCTASE TRANSMEMBRANE"/>
    <property type="match status" value="1"/>
</dbReference>
<dbReference type="EMBL" id="CAXKWB010056550">
    <property type="protein sequence ID" value="CAL4178434.1"/>
    <property type="molecule type" value="Genomic_DNA"/>
</dbReference>
<gene>
    <name evidence="7" type="ORF">MNOR_LOCUS35023</name>
</gene>
<evidence type="ECO:0000256" key="4">
    <source>
        <dbReference type="ARBA" id="ARBA00023022"/>
    </source>
</evidence>
<proteinExistence type="inferred from homology"/>
<dbReference type="PANTHER" id="PTHR45828:SF45">
    <property type="entry name" value="REELIN DOMAIN-CONTAINING PROTEIN"/>
    <property type="match status" value="1"/>
</dbReference>
<sequence length="158" mass="16822">MKILLSICSLALLVIMASAYPNGAPTVACGDMVPLHGVGPQSSPSPYSITYSVEDKVYKVVVKASSGDSFKGFFLQARTPGTSNIIGAFTFSGSDVKYVDCSGGTNNAVTHTSNSEKTTVEVNWEPSTGFTGDVVFTLSTVRSKDVFWVRKESNTFTI</sequence>
<dbReference type="Gene3D" id="2.60.40.4060">
    <property type="entry name" value="Reeler domain"/>
    <property type="match status" value="1"/>
</dbReference>
<accession>A0AAV2SDQ8</accession>
<dbReference type="Proteomes" id="UP001497623">
    <property type="component" value="Unassembled WGS sequence"/>
</dbReference>
<dbReference type="InterPro" id="IPR002861">
    <property type="entry name" value="Reeler_dom"/>
</dbReference>
<feature type="signal peptide" evidence="5">
    <location>
        <begin position="1"/>
        <end position="19"/>
    </location>
</feature>